<dbReference type="EMBL" id="MT144123">
    <property type="protein sequence ID" value="QJA49185.1"/>
    <property type="molecule type" value="Genomic_DNA"/>
</dbReference>
<name>A0A6H1ZPH9_9ZZZZ</name>
<dbReference type="InterPro" id="IPR027417">
    <property type="entry name" value="P-loop_NTPase"/>
</dbReference>
<dbReference type="Gene3D" id="1.10.10.60">
    <property type="entry name" value="Homeodomain-like"/>
    <property type="match status" value="1"/>
</dbReference>
<evidence type="ECO:0000313" key="1">
    <source>
        <dbReference type="EMBL" id="QJA49185.1"/>
    </source>
</evidence>
<reference evidence="1" key="1">
    <citation type="submission" date="2020-03" db="EMBL/GenBank/DDBJ databases">
        <title>The deep terrestrial virosphere.</title>
        <authorList>
            <person name="Holmfeldt K."/>
            <person name="Nilsson E."/>
            <person name="Simone D."/>
            <person name="Lopez-Fernandez M."/>
            <person name="Wu X."/>
            <person name="de Brujin I."/>
            <person name="Lundin D."/>
            <person name="Andersson A."/>
            <person name="Bertilsson S."/>
            <person name="Dopson M."/>
        </authorList>
    </citation>
    <scope>NUCLEOTIDE SEQUENCE</scope>
    <source>
        <strain evidence="1">TM448A01254</strain>
    </source>
</reference>
<gene>
    <name evidence="1" type="ORF">TM448A01254_0003</name>
</gene>
<dbReference type="Gene3D" id="3.40.50.300">
    <property type="entry name" value="P-loop containing nucleotide triphosphate hydrolases"/>
    <property type="match status" value="1"/>
</dbReference>
<sequence length="554" mass="63844">MVNQGYGFRKSVPKWSRARLNEVRDLVRDGVSVKSIALKFGVPVQTLYAAMNRSGLSVKDYKVTQKTMFKEKDSEDDLATRLRFLKGESVEKPESKAFFFDWQLKRWLGWFSEIERINLRSRFSVQEINDFVSDEALGVFLFCKEVLGVELQHYQIKMVSMMRNFKRNIFNLGRQIGKDFTISCYALWLCVTCANQKIVIVSPAQRQSDLLFDRIKAWIGSSDELFASVKNSTCEIIEFKNGSRIYALPATSYIRGFTEVTDAFMNEVAHGIGEDSFAAVEPMLSRLNGGLHLFSSPAGCDGMFWDCWNNPAYHSMHLPSHANKFLSRDYLEEAKKTLSSQRYDNEINAEFLESISNYFPRELISRCIQKYDPVLSPTSPDQVFFMGIDWGRIRDQTVVVVVSKQTTGEVRVERIRELDKVPFVIQLQEIHRLQNIYKCKRVMAEYAGLSLPLCERLRLENFPVIFFKPTLERKEEAYDYLLVQMEKGLITIPNHDKLIYEMGTFRYELVGATGKKKLHHMMGSSDDVIDSVCFATWASRISEASFRLAGVRQT</sequence>
<dbReference type="Gene3D" id="3.30.420.240">
    <property type="match status" value="1"/>
</dbReference>
<dbReference type="AlphaFoldDB" id="A0A6H1ZPH9"/>
<protein>
    <submittedName>
        <fullName evidence="1">Putative terminase</fullName>
    </submittedName>
</protein>
<proteinExistence type="predicted"/>
<organism evidence="1">
    <name type="scientific">viral metagenome</name>
    <dbReference type="NCBI Taxonomy" id="1070528"/>
    <lineage>
        <taxon>unclassified sequences</taxon>
        <taxon>metagenomes</taxon>
        <taxon>organismal metagenomes</taxon>
    </lineage>
</organism>
<accession>A0A6H1ZPH9</accession>